<dbReference type="GO" id="GO:0006811">
    <property type="term" value="P:monoatomic ion transport"/>
    <property type="evidence" value="ECO:0007669"/>
    <property type="project" value="UniProtKB-KW"/>
</dbReference>
<evidence type="ECO:0000256" key="4">
    <source>
        <dbReference type="ARBA" id="ARBA00022475"/>
    </source>
</evidence>
<reference evidence="11 12" key="1">
    <citation type="submission" date="2018-06" db="EMBL/GenBank/DDBJ databases">
        <title>Genomic Encyclopedia of Archaeal and Bacterial Type Strains, Phase II (KMG-II): from individual species to whole genera.</title>
        <authorList>
            <person name="Goeker M."/>
        </authorList>
    </citation>
    <scope>NUCLEOTIDE SEQUENCE [LARGE SCALE GENOMIC DNA]</scope>
    <source>
        <strain evidence="11 12">DSM 23241</strain>
    </source>
</reference>
<feature type="transmembrane region" description="Helical" evidence="10">
    <location>
        <begin position="168"/>
        <end position="190"/>
    </location>
</feature>
<feature type="transmembrane region" description="Helical" evidence="10">
    <location>
        <begin position="103"/>
        <end position="123"/>
    </location>
</feature>
<evidence type="ECO:0000256" key="1">
    <source>
        <dbReference type="ARBA" id="ARBA00004651"/>
    </source>
</evidence>
<dbReference type="GO" id="GO:0005886">
    <property type="term" value="C:plasma membrane"/>
    <property type="evidence" value="ECO:0007669"/>
    <property type="project" value="UniProtKB-SubCell"/>
</dbReference>
<dbReference type="PANTHER" id="PTHR43298:SF2">
    <property type="entry name" value="FMN_FAD EXPORTER YEEO-RELATED"/>
    <property type="match status" value="1"/>
</dbReference>
<feature type="transmembrane region" description="Helical" evidence="10">
    <location>
        <begin position="429"/>
        <end position="445"/>
    </location>
</feature>
<dbReference type="PANTHER" id="PTHR43298">
    <property type="entry name" value="MULTIDRUG RESISTANCE PROTEIN NORM-RELATED"/>
    <property type="match status" value="1"/>
</dbReference>
<evidence type="ECO:0000256" key="7">
    <source>
        <dbReference type="ARBA" id="ARBA00023065"/>
    </source>
</evidence>
<protein>
    <recommendedName>
        <fullName evidence="9">Multidrug-efflux transporter</fullName>
    </recommendedName>
</protein>
<keyword evidence="3" id="KW-0050">Antiport</keyword>
<feature type="transmembrane region" description="Helical" evidence="10">
    <location>
        <begin position="328"/>
        <end position="352"/>
    </location>
</feature>
<evidence type="ECO:0000313" key="11">
    <source>
        <dbReference type="EMBL" id="PZX65871.1"/>
    </source>
</evidence>
<evidence type="ECO:0000256" key="9">
    <source>
        <dbReference type="ARBA" id="ARBA00031636"/>
    </source>
</evidence>
<feature type="transmembrane region" description="Helical" evidence="10">
    <location>
        <begin position="202"/>
        <end position="221"/>
    </location>
</feature>
<feature type="transmembrane region" description="Helical" evidence="10">
    <location>
        <begin position="20"/>
        <end position="40"/>
    </location>
</feature>
<keyword evidence="2" id="KW-0813">Transport</keyword>
<organism evidence="11 12">
    <name type="scientific">Hydrotalea sandarakina</name>
    <dbReference type="NCBI Taxonomy" id="1004304"/>
    <lineage>
        <taxon>Bacteria</taxon>
        <taxon>Pseudomonadati</taxon>
        <taxon>Bacteroidota</taxon>
        <taxon>Chitinophagia</taxon>
        <taxon>Chitinophagales</taxon>
        <taxon>Chitinophagaceae</taxon>
        <taxon>Hydrotalea</taxon>
    </lineage>
</organism>
<keyword evidence="5 10" id="KW-0812">Transmembrane</keyword>
<dbReference type="PIRSF" id="PIRSF006603">
    <property type="entry name" value="DinF"/>
    <property type="match status" value="1"/>
</dbReference>
<comment type="subcellular location">
    <subcellularLocation>
        <location evidence="1">Cell membrane</location>
        <topology evidence="1">Multi-pass membrane protein</topology>
    </subcellularLocation>
</comment>
<evidence type="ECO:0000256" key="5">
    <source>
        <dbReference type="ARBA" id="ARBA00022692"/>
    </source>
</evidence>
<dbReference type="InterPro" id="IPR002528">
    <property type="entry name" value="MATE_fam"/>
</dbReference>
<accession>A0A2W7RZB5</accession>
<evidence type="ECO:0000256" key="10">
    <source>
        <dbReference type="SAM" id="Phobius"/>
    </source>
</evidence>
<feature type="transmembrane region" description="Helical" evidence="10">
    <location>
        <begin position="135"/>
        <end position="156"/>
    </location>
</feature>
<evidence type="ECO:0000256" key="3">
    <source>
        <dbReference type="ARBA" id="ARBA00022449"/>
    </source>
</evidence>
<name>A0A2W7RZB5_9BACT</name>
<evidence type="ECO:0000313" key="12">
    <source>
        <dbReference type="Proteomes" id="UP000249720"/>
    </source>
</evidence>
<evidence type="ECO:0000256" key="8">
    <source>
        <dbReference type="ARBA" id="ARBA00023136"/>
    </source>
</evidence>
<evidence type="ECO:0000256" key="6">
    <source>
        <dbReference type="ARBA" id="ARBA00022989"/>
    </source>
</evidence>
<dbReference type="EMBL" id="QKZV01000001">
    <property type="protein sequence ID" value="PZX65871.1"/>
    <property type="molecule type" value="Genomic_DNA"/>
</dbReference>
<keyword evidence="8 10" id="KW-0472">Membrane</keyword>
<dbReference type="InterPro" id="IPR048279">
    <property type="entry name" value="MdtK-like"/>
</dbReference>
<dbReference type="Proteomes" id="UP000249720">
    <property type="component" value="Unassembled WGS sequence"/>
</dbReference>
<dbReference type="CDD" id="cd13133">
    <property type="entry name" value="MATE_like_7"/>
    <property type="match status" value="1"/>
</dbReference>
<sequence>MNSITQANTDYRVSVSNRQILKIALPIAAATLVPQLNFIINNVFLGHLGEEQLAVAGITGVYYLIFAVIGLGLNNGMQAIIARRAGENKIEAIGNLFAQGVRISFALAILGILLTWIVVPFILKHTLHNALHVEMAVKFLRIRIFGIVFLFLYQLRNAVLVGTNQSKYLIIGTAAESIANVFFDYTLIFGKFGLPQLGFNGAAYSSIIAEFTGLMAIYFVIRIKGIDKQLHLFQSWKYDKSNTLLIFRISAPLIAQFCLSIVSWEFFYILIEHHGSMDLAISNIMRNIFGFFGCFTWAFAAATNTMVSNIIGQQMHDKVIPLIKKIMLLSLLFAGCVFLLINIFPVVFLSFYGQGQTFIQHGIPVLRVVSTALLLMSVSTIWLNAVTGTGSTQVNLVIEFVAILMYCIYSYFTLEQWHLPITIGWGSEWVYWITLFIPSFWYINSGKWRKKTF</sequence>
<evidence type="ECO:0000256" key="2">
    <source>
        <dbReference type="ARBA" id="ARBA00022448"/>
    </source>
</evidence>
<dbReference type="GO" id="GO:0015297">
    <property type="term" value="F:antiporter activity"/>
    <property type="evidence" value="ECO:0007669"/>
    <property type="project" value="UniProtKB-KW"/>
</dbReference>
<keyword evidence="4" id="KW-1003">Cell membrane</keyword>
<dbReference type="RefSeq" id="WP_111293319.1">
    <property type="nucleotide sequence ID" value="NZ_QKZV01000001.1"/>
</dbReference>
<dbReference type="GO" id="GO:0042910">
    <property type="term" value="F:xenobiotic transmembrane transporter activity"/>
    <property type="evidence" value="ECO:0007669"/>
    <property type="project" value="InterPro"/>
</dbReference>
<feature type="transmembrane region" description="Helical" evidence="10">
    <location>
        <begin position="284"/>
        <end position="307"/>
    </location>
</feature>
<comment type="caution">
    <text evidence="11">The sequence shown here is derived from an EMBL/GenBank/DDBJ whole genome shotgun (WGS) entry which is preliminary data.</text>
</comment>
<keyword evidence="6 10" id="KW-1133">Transmembrane helix</keyword>
<feature type="transmembrane region" description="Helical" evidence="10">
    <location>
        <begin position="60"/>
        <end position="82"/>
    </location>
</feature>
<feature type="transmembrane region" description="Helical" evidence="10">
    <location>
        <begin position="242"/>
        <end position="264"/>
    </location>
</feature>
<dbReference type="InterPro" id="IPR050222">
    <property type="entry name" value="MATE_MdtK"/>
</dbReference>
<feature type="transmembrane region" description="Helical" evidence="10">
    <location>
        <begin position="364"/>
        <end position="384"/>
    </location>
</feature>
<keyword evidence="12" id="KW-1185">Reference proteome</keyword>
<gene>
    <name evidence="11" type="ORF">LX80_00364</name>
</gene>
<keyword evidence="7" id="KW-0406">Ion transport</keyword>
<dbReference type="Pfam" id="PF01554">
    <property type="entry name" value="MatE"/>
    <property type="match status" value="2"/>
</dbReference>
<feature type="transmembrane region" description="Helical" evidence="10">
    <location>
        <begin position="396"/>
        <end position="414"/>
    </location>
</feature>
<dbReference type="OrthoDB" id="9780160at2"/>
<dbReference type="AlphaFoldDB" id="A0A2W7RZB5"/>
<proteinExistence type="predicted"/>